<evidence type="ECO:0000313" key="4">
    <source>
        <dbReference type="Proteomes" id="UP000247702"/>
    </source>
</evidence>
<evidence type="ECO:0000256" key="1">
    <source>
        <dbReference type="SAM" id="MobiDB-lite"/>
    </source>
</evidence>
<evidence type="ECO:0000313" key="2">
    <source>
        <dbReference type="EMBL" id="GBB92702.1"/>
    </source>
</evidence>
<evidence type="ECO:0000313" key="3">
    <source>
        <dbReference type="EMBL" id="GES82115.1"/>
    </source>
</evidence>
<accession>A0A2Z6QVZ4</accession>
<organism evidence="2 4">
    <name type="scientific">Rhizophagus clarus</name>
    <dbReference type="NCBI Taxonomy" id="94130"/>
    <lineage>
        <taxon>Eukaryota</taxon>
        <taxon>Fungi</taxon>
        <taxon>Fungi incertae sedis</taxon>
        <taxon>Mucoromycota</taxon>
        <taxon>Glomeromycotina</taxon>
        <taxon>Glomeromycetes</taxon>
        <taxon>Glomerales</taxon>
        <taxon>Glomeraceae</taxon>
        <taxon>Rhizophagus</taxon>
    </lineage>
</organism>
<proteinExistence type="predicted"/>
<dbReference type="EMBL" id="BEXD01001163">
    <property type="protein sequence ID" value="GBB92702.1"/>
    <property type="molecule type" value="Genomic_DNA"/>
</dbReference>
<sequence length="127" mass="14651">MQNANNDQPILSQPSGSSNTTPKDKKKKKVPEKSVEKIFVDTNIPDEKFNNIRDIFVYDVPSSWSHNKILAELKAWGDPISMTVKKQRKYQTLQIKICLSTFTLASFEQGIWQYSLGDISIRWFPEN</sequence>
<reference evidence="3" key="2">
    <citation type="submission" date="2019-10" db="EMBL/GenBank/DDBJ databases">
        <title>Conservation and host-specific expression of non-tandemly repeated heterogenous ribosome RNA gene in arbuscular mycorrhizal fungi.</title>
        <authorList>
            <person name="Maeda T."/>
            <person name="Kobayashi Y."/>
            <person name="Nakagawa T."/>
            <person name="Ezawa T."/>
            <person name="Yamaguchi K."/>
            <person name="Bino T."/>
            <person name="Nishimoto Y."/>
            <person name="Shigenobu S."/>
            <person name="Kawaguchi M."/>
        </authorList>
    </citation>
    <scope>NUCLEOTIDE SEQUENCE</scope>
    <source>
        <strain evidence="3">HR1</strain>
    </source>
</reference>
<dbReference type="AlphaFoldDB" id="A0A2Z6QVZ4"/>
<feature type="region of interest" description="Disordered" evidence="1">
    <location>
        <begin position="1"/>
        <end position="33"/>
    </location>
</feature>
<gene>
    <name evidence="3" type="ORF">RCL2_000934300</name>
    <name evidence="2" type="ORF">RclHR1_20440005</name>
</gene>
<reference evidence="2 4" key="1">
    <citation type="submission" date="2017-11" db="EMBL/GenBank/DDBJ databases">
        <title>The genome of Rhizophagus clarus HR1 reveals common genetic basis of auxotrophy among arbuscular mycorrhizal fungi.</title>
        <authorList>
            <person name="Kobayashi Y."/>
        </authorList>
    </citation>
    <scope>NUCLEOTIDE SEQUENCE [LARGE SCALE GENOMIC DNA]</scope>
    <source>
        <strain evidence="2 4">HR1</strain>
    </source>
</reference>
<dbReference type="EMBL" id="BLAL01000059">
    <property type="protein sequence ID" value="GES82115.1"/>
    <property type="molecule type" value="Genomic_DNA"/>
</dbReference>
<comment type="caution">
    <text evidence="2">The sequence shown here is derived from an EMBL/GenBank/DDBJ whole genome shotgun (WGS) entry which is preliminary data.</text>
</comment>
<dbReference type="OrthoDB" id="2489729at2759"/>
<protein>
    <submittedName>
        <fullName evidence="2">Uncharacterized protein</fullName>
    </submittedName>
</protein>
<keyword evidence="4" id="KW-1185">Reference proteome</keyword>
<dbReference type="Proteomes" id="UP000247702">
    <property type="component" value="Unassembled WGS sequence"/>
</dbReference>
<dbReference type="Proteomes" id="UP000615446">
    <property type="component" value="Unassembled WGS sequence"/>
</dbReference>
<feature type="compositionally biased region" description="Polar residues" evidence="1">
    <location>
        <begin position="1"/>
        <end position="21"/>
    </location>
</feature>
<name>A0A2Z6QVZ4_9GLOM</name>